<proteinExistence type="predicted"/>
<protein>
    <submittedName>
        <fullName evidence="2">Uncharacterized protein</fullName>
    </submittedName>
</protein>
<feature type="region of interest" description="Disordered" evidence="1">
    <location>
        <begin position="241"/>
        <end position="284"/>
    </location>
</feature>
<comment type="caution">
    <text evidence="2">The sequence shown here is derived from an EMBL/GenBank/DDBJ whole genome shotgun (WGS) entry which is preliminary data.</text>
</comment>
<accession>A0AAD9EL34</accession>
<evidence type="ECO:0000256" key="1">
    <source>
        <dbReference type="SAM" id="MobiDB-lite"/>
    </source>
</evidence>
<evidence type="ECO:0000313" key="2">
    <source>
        <dbReference type="EMBL" id="KAK1848566.1"/>
    </source>
</evidence>
<dbReference type="AlphaFoldDB" id="A0AAD9EL34"/>
<name>A0AAD9EL34_9PEZI</name>
<keyword evidence="3" id="KW-1185">Reference proteome</keyword>
<evidence type="ECO:0000313" key="3">
    <source>
        <dbReference type="Proteomes" id="UP001243330"/>
    </source>
</evidence>
<feature type="compositionally biased region" description="Low complexity" evidence="1">
    <location>
        <begin position="265"/>
        <end position="278"/>
    </location>
</feature>
<gene>
    <name evidence="2" type="ORF">CCHR01_08831</name>
</gene>
<sequence length="388" mass="43089">MKGFDRLDSGLRVTPWLYYVHSFPSLSLFPSLFPSLRSVVPTLACITPPSWPSPAQCCAYGGYPFEVVCYITVTYFDGEKDISLHSGPWNIHVQQQAVDTVRSPRDHQPGLDGRCLAALTPHFRSPGLRISRTLHTAQLLRPTSKSARSPTPPLARPRSGRIRPLFRESRRKDESLWLSDKEDLNCRLSSVATFRGLDDDDASRPRVVHPLDGLVCLSGRIINIDTGRPQEFSLQPLPASLQRAAPSSIDHAGRNQGHEQEATRPPSSDSLSPSTTPPWGSGTRTIRTTKARVEQGTPLGQQGTCKTWMGSQHAISDTRAKCKTAGKTHRVITSVFNTANDKGLEPMRKKTTTHDDRPKSFTTIYHPLPENRTAAGIFLQLFRHLSCR</sequence>
<feature type="region of interest" description="Disordered" evidence="1">
    <location>
        <begin position="140"/>
        <end position="163"/>
    </location>
</feature>
<feature type="compositionally biased region" description="Basic and acidic residues" evidence="1">
    <location>
        <begin position="251"/>
        <end position="262"/>
    </location>
</feature>
<dbReference type="Proteomes" id="UP001243330">
    <property type="component" value="Unassembled WGS sequence"/>
</dbReference>
<feature type="compositionally biased region" description="Polar residues" evidence="1">
    <location>
        <begin position="140"/>
        <end position="149"/>
    </location>
</feature>
<dbReference type="EMBL" id="JAQOWY010000168">
    <property type="protein sequence ID" value="KAK1848566.1"/>
    <property type="molecule type" value="Genomic_DNA"/>
</dbReference>
<organism evidence="2 3">
    <name type="scientific">Colletotrichum chrysophilum</name>
    <dbReference type="NCBI Taxonomy" id="1836956"/>
    <lineage>
        <taxon>Eukaryota</taxon>
        <taxon>Fungi</taxon>
        <taxon>Dikarya</taxon>
        <taxon>Ascomycota</taxon>
        <taxon>Pezizomycotina</taxon>
        <taxon>Sordariomycetes</taxon>
        <taxon>Hypocreomycetidae</taxon>
        <taxon>Glomerellales</taxon>
        <taxon>Glomerellaceae</taxon>
        <taxon>Colletotrichum</taxon>
        <taxon>Colletotrichum gloeosporioides species complex</taxon>
    </lineage>
</organism>
<reference evidence="2" key="1">
    <citation type="submission" date="2023-01" db="EMBL/GenBank/DDBJ databases">
        <title>Colletotrichum chrysophilum M932 genome sequence.</title>
        <authorList>
            <person name="Baroncelli R."/>
        </authorList>
    </citation>
    <scope>NUCLEOTIDE SEQUENCE</scope>
    <source>
        <strain evidence="2">M932</strain>
    </source>
</reference>